<evidence type="ECO:0000313" key="4">
    <source>
        <dbReference type="WBParaSite" id="ECPE_0001042601-mRNA-1"/>
    </source>
</evidence>
<evidence type="ECO:0000313" key="2">
    <source>
        <dbReference type="EMBL" id="VDP86980.1"/>
    </source>
</evidence>
<gene>
    <name evidence="2" type="ORF">ECPE_LOCUS10394</name>
</gene>
<reference evidence="4" key="1">
    <citation type="submission" date="2016-06" db="UniProtKB">
        <authorList>
            <consortium name="WormBaseParasite"/>
        </authorList>
    </citation>
    <scope>IDENTIFICATION</scope>
</reference>
<dbReference type="WBParaSite" id="ECPE_0001042601-mRNA-1">
    <property type="protein sequence ID" value="ECPE_0001042601-mRNA-1"/>
    <property type="gene ID" value="ECPE_0001042601"/>
</dbReference>
<dbReference type="EMBL" id="UZAN01049003">
    <property type="protein sequence ID" value="VDP86980.1"/>
    <property type="molecule type" value="Genomic_DNA"/>
</dbReference>
<dbReference type="SUPFAM" id="SSF54001">
    <property type="entry name" value="Cysteine proteinases"/>
    <property type="match status" value="1"/>
</dbReference>
<dbReference type="OrthoDB" id="2248014at2759"/>
<organism evidence="4">
    <name type="scientific">Echinostoma caproni</name>
    <dbReference type="NCBI Taxonomy" id="27848"/>
    <lineage>
        <taxon>Eukaryota</taxon>
        <taxon>Metazoa</taxon>
        <taxon>Spiralia</taxon>
        <taxon>Lophotrochozoa</taxon>
        <taxon>Platyhelminthes</taxon>
        <taxon>Trematoda</taxon>
        <taxon>Digenea</taxon>
        <taxon>Plagiorchiida</taxon>
        <taxon>Echinostomata</taxon>
        <taxon>Echinostomatoidea</taxon>
        <taxon>Echinostomatidae</taxon>
        <taxon>Echinostoma</taxon>
    </lineage>
</organism>
<feature type="region of interest" description="Disordered" evidence="1">
    <location>
        <begin position="245"/>
        <end position="284"/>
    </location>
</feature>
<dbReference type="Proteomes" id="UP000272942">
    <property type="component" value="Unassembled WGS sequence"/>
</dbReference>
<feature type="compositionally biased region" description="Acidic residues" evidence="1">
    <location>
        <begin position="250"/>
        <end position="282"/>
    </location>
</feature>
<dbReference type="AlphaFoldDB" id="A0A183ATV9"/>
<keyword evidence="3" id="KW-1185">Reference proteome</keyword>
<reference evidence="2 3" key="2">
    <citation type="submission" date="2018-11" db="EMBL/GenBank/DDBJ databases">
        <authorList>
            <consortium name="Pathogen Informatics"/>
        </authorList>
    </citation>
    <scope>NUCLEOTIDE SEQUENCE [LARGE SCALE GENOMIC DNA]</scope>
    <source>
        <strain evidence="2 3">Egypt</strain>
    </source>
</reference>
<protein>
    <submittedName>
        <fullName evidence="4">USP domain-containing protein</fullName>
    </submittedName>
</protein>
<accession>A0A183ATV9</accession>
<dbReference type="InterPro" id="IPR038765">
    <property type="entry name" value="Papain-like_cys_pep_sf"/>
</dbReference>
<proteinExistence type="predicted"/>
<evidence type="ECO:0000256" key="1">
    <source>
        <dbReference type="SAM" id="MobiDB-lite"/>
    </source>
</evidence>
<name>A0A183ATV9_9TREM</name>
<sequence length="302" mass="33718">MLYCLVCILKGLRCTNRYITSNNLDGVLLEAHQMLLNELVESKRWSLDDQQDAPELFTYFMDVACSQSPGRTASKATEGLSLVSQLVGSRFEHAGPHCFHRGLVNGKSRTYAFRYPLRTDVFQRHLLANQVICTNCGYRSSPSLQAEACITLCLDKQVFRVPPEEVQSSVAYLLFYEREPPHFRSSVTGSLSHRVSNYEDGSLSGPSRPYGLVSDETNRPVPWAHSGMDGDVCAESIGTDNANVTIRFDDGDEDDTEDEDEEDCDEEGEDSDVPSDFAEEEFTGSRAEVIRSLAMAAKRLQM</sequence>
<evidence type="ECO:0000313" key="3">
    <source>
        <dbReference type="Proteomes" id="UP000272942"/>
    </source>
</evidence>